<dbReference type="Pfam" id="PF03466">
    <property type="entry name" value="LysR_substrate"/>
    <property type="match status" value="1"/>
</dbReference>
<dbReference type="GO" id="GO:0003677">
    <property type="term" value="F:DNA binding"/>
    <property type="evidence" value="ECO:0007669"/>
    <property type="project" value="UniProtKB-KW"/>
</dbReference>
<dbReference type="Gene3D" id="3.40.190.290">
    <property type="match status" value="1"/>
</dbReference>
<dbReference type="Gene3D" id="1.10.10.10">
    <property type="entry name" value="Winged helix-like DNA-binding domain superfamily/Winged helix DNA-binding domain"/>
    <property type="match status" value="1"/>
</dbReference>
<dbReference type="FunFam" id="1.10.10.10:FF:000001">
    <property type="entry name" value="LysR family transcriptional regulator"/>
    <property type="match status" value="1"/>
</dbReference>
<dbReference type="OrthoDB" id="570111at2"/>
<reference evidence="6 7" key="1">
    <citation type="submission" date="2019-07" db="EMBL/GenBank/DDBJ databases">
        <title>Draft genome for Aliikangiella sp. M105.</title>
        <authorList>
            <person name="Wang G."/>
        </authorList>
    </citation>
    <scope>NUCLEOTIDE SEQUENCE [LARGE SCALE GENOMIC DNA]</scope>
    <source>
        <strain evidence="6 7">M105</strain>
    </source>
</reference>
<dbReference type="InterPro" id="IPR050950">
    <property type="entry name" value="HTH-type_LysR_regulators"/>
</dbReference>
<evidence type="ECO:0000313" key="7">
    <source>
        <dbReference type="Proteomes" id="UP000315439"/>
    </source>
</evidence>
<dbReference type="RefSeq" id="WP_142892670.1">
    <property type="nucleotide sequence ID" value="NZ_ML660162.1"/>
</dbReference>
<keyword evidence="4" id="KW-0804">Transcription</keyword>
<dbReference type="PROSITE" id="PS50931">
    <property type="entry name" value="HTH_LYSR"/>
    <property type="match status" value="1"/>
</dbReference>
<dbReference type="SUPFAM" id="SSF46785">
    <property type="entry name" value="Winged helix' DNA-binding domain"/>
    <property type="match status" value="1"/>
</dbReference>
<dbReference type="SUPFAM" id="SSF53850">
    <property type="entry name" value="Periplasmic binding protein-like II"/>
    <property type="match status" value="1"/>
</dbReference>
<evidence type="ECO:0000256" key="2">
    <source>
        <dbReference type="ARBA" id="ARBA00023015"/>
    </source>
</evidence>
<dbReference type="Proteomes" id="UP000315439">
    <property type="component" value="Unassembled WGS sequence"/>
</dbReference>
<accession>A0A545UFB0</accession>
<dbReference type="EMBL" id="VIKS01000004">
    <property type="protein sequence ID" value="TQV88161.1"/>
    <property type="molecule type" value="Genomic_DNA"/>
</dbReference>
<sequence length="305" mass="33487">MTKPPGFELFDLRLYVAIVETGSLSKAAERLPLALSAASARLKTLESRLGLQLLKRGSQGMKATNAGVLFYDHALRLLQAANDAQKGMEALSGKGRIRLKLFCNTTGLSTDLTSQLGEFLRLNPGVDVQFEQHASRDVLKAVSSGKADIGVVDGDYNKRDLLYLLFQRNKLVVIAHHSSPLANAESCRFNEWLAQPLIGYYSDSSLQKFLEKMATLAHLPAKFRVTAPNFNAVAQLVAQDIGAAIVPRPLALNYASSLPISVIELNEPWATRELHICVRPQVDTTMPAIRLARYLAGLSENDVRF</sequence>
<organism evidence="6 7">
    <name type="scientific">Aliikangiella coralliicola</name>
    <dbReference type="NCBI Taxonomy" id="2592383"/>
    <lineage>
        <taxon>Bacteria</taxon>
        <taxon>Pseudomonadati</taxon>
        <taxon>Pseudomonadota</taxon>
        <taxon>Gammaproteobacteria</taxon>
        <taxon>Oceanospirillales</taxon>
        <taxon>Pleioneaceae</taxon>
        <taxon>Aliikangiella</taxon>
    </lineage>
</organism>
<keyword evidence="2" id="KW-0805">Transcription regulation</keyword>
<evidence type="ECO:0000313" key="6">
    <source>
        <dbReference type="EMBL" id="TQV88161.1"/>
    </source>
</evidence>
<evidence type="ECO:0000256" key="3">
    <source>
        <dbReference type="ARBA" id="ARBA00023125"/>
    </source>
</evidence>
<dbReference type="InterPro" id="IPR036390">
    <property type="entry name" value="WH_DNA-bd_sf"/>
</dbReference>
<evidence type="ECO:0000259" key="5">
    <source>
        <dbReference type="PROSITE" id="PS50931"/>
    </source>
</evidence>
<dbReference type="InterPro" id="IPR000847">
    <property type="entry name" value="LysR_HTH_N"/>
</dbReference>
<keyword evidence="3" id="KW-0238">DNA-binding</keyword>
<dbReference type="AlphaFoldDB" id="A0A545UFB0"/>
<protein>
    <submittedName>
        <fullName evidence="6">LysR family transcriptional regulator</fullName>
    </submittedName>
</protein>
<dbReference type="InterPro" id="IPR036388">
    <property type="entry name" value="WH-like_DNA-bd_sf"/>
</dbReference>
<dbReference type="PANTHER" id="PTHR30419">
    <property type="entry name" value="HTH-TYPE TRANSCRIPTIONAL REGULATOR YBHD"/>
    <property type="match status" value="1"/>
</dbReference>
<feature type="domain" description="HTH lysR-type" evidence="5">
    <location>
        <begin position="7"/>
        <end position="64"/>
    </location>
</feature>
<dbReference type="InterPro" id="IPR005119">
    <property type="entry name" value="LysR_subst-bd"/>
</dbReference>
<evidence type="ECO:0000256" key="1">
    <source>
        <dbReference type="ARBA" id="ARBA00009437"/>
    </source>
</evidence>
<comment type="caution">
    <text evidence="6">The sequence shown here is derived from an EMBL/GenBank/DDBJ whole genome shotgun (WGS) entry which is preliminary data.</text>
</comment>
<evidence type="ECO:0000256" key="4">
    <source>
        <dbReference type="ARBA" id="ARBA00023163"/>
    </source>
</evidence>
<dbReference type="GO" id="GO:0005829">
    <property type="term" value="C:cytosol"/>
    <property type="evidence" value="ECO:0007669"/>
    <property type="project" value="TreeGrafter"/>
</dbReference>
<dbReference type="PANTHER" id="PTHR30419:SF2">
    <property type="entry name" value="LYSR FAMILY TRANSCRIPTIONAL REGULATOR"/>
    <property type="match status" value="1"/>
</dbReference>
<dbReference type="Pfam" id="PF00126">
    <property type="entry name" value="HTH_1"/>
    <property type="match status" value="1"/>
</dbReference>
<proteinExistence type="inferred from homology"/>
<name>A0A545UFB0_9GAMM</name>
<gene>
    <name evidence="6" type="ORF">FLL46_06435</name>
</gene>
<keyword evidence="7" id="KW-1185">Reference proteome</keyword>
<comment type="similarity">
    <text evidence="1">Belongs to the LysR transcriptional regulatory family.</text>
</comment>
<dbReference type="GO" id="GO:0003700">
    <property type="term" value="F:DNA-binding transcription factor activity"/>
    <property type="evidence" value="ECO:0007669"/>
    <property type="project" value="InterPro"/>
</dbReference>